<evidence type="ECO:0000313" key="4">
    <source>
        <dbReference type="Proteomes" id="UP000026249"/>
    </source>
</evidence>
<comment type="similarity">
    <text evidence="1">Belongs to the AHA1 family.</text>
</comment>
<dbReference type="CDD" id="cd07814">
    <property type="entry name" value="SRPBCC_CalC_Aha1-like"/>
    <property type="match status" value="1"/>
</dbReference>
<comment type="caution">
    <text evidence="3">The sequence shown here is derived from an EMBL/GenBank/DDBJ whole genome shotgun (WGS) entry which is preliminary data.</text>
</comment>
<dbReference type="EMBL" id="JFKE01000002">
    <property type="protein sequence ID" value="KAJ56413.1"/>
    <property type="molecule type" value="Genomic_DNA"/>
</dbReference>
<name>A0A037ZK08_9RHOB</name>
<dbReference type="InterPro" id="IPR013538">
    <property type="entry name" value="ASHA1/2-like_C"/>
</dbReference>
<sequence length="144" mass="15515">MSPVQKTIWIDAPMDIVHSYFTDGDKMAQWAGRAATLEPRPGGLYRLDMGAGGVIEGQFLEVTATRIVQRVGTQETTGTFRIVITLSPEATGTRVDITHEGLVPPFSQIAARGWDHHLARLSVVANGGTVGPDSLCDKPMQDLA</sequence>
<evidence type="ECO:0000259" key="2">
    <source>
        <dbReference type="Pfam" id="PF08327"/>
    </source>
</evidence>
<evidence type="ECO:0000256" key="1">
    <source>
        <dbReference type="ARBA" id="ARBA00006817"/>
    </source>
</evidence>
<dbReference type="Gene3D" id="3.30.530.20">
    <property type="match status" value="1"/>
</dbReference>
<dbReference type="SUPFAM" id="SSF55961">
    <property type="entry name" value="Bet v1-like"/>
    <property type="match status" value="1"/>
</dbReference>
<protein>
    <recommendedName>
        <fullName evidence="2">Activator of Hsp90 ATPase homologue 1/2-like C-terminal domain-containing protein</fullName>
    </recommendedName>
</protein>
<organism evidence="3 4">
    <name type="scientific">Actibacterium mucosum KCTC 23349</name>
    <dbReference type="NCBI Taxonomy" id="1454373"/>
    <lineage>
        <taxon>Bacteria</taxon>
        <taxon>Pseudomonadati</taxon>
        <taxon>Pseudomonadota</taxon>
        <taxon>Alphaproteobacteria</taxon>
        <taxon>Rhodobacterales</taxon>
        <taxon>Roseobacteraceae</taxon>
        <taxon>Actibacterium</taxon>
    </lineage>
</organism>
<keyword evidence="4" id="KW-1185">Reference proteome</keyword>
<accession>A0A037ZK08</accession>
<dbReference type="AlphaFoldDB" id="A0A037ZK08"/>
<dbReference type="Pfam" id="PF08327">
    <property type="entry name" value="AHSA1"/>
    <property type="match status" value="1"/>
</dbReference>
<dbReference type="STRING" id="1454373.ACMU_05570"/>
<reference evidence="3 4" key="1">
    <citation type="submission" date="2014-03" db="EMBL/GenBank/DDBJ databases">
        <title>Draft Genome Sequence of Actibacterium mucosum KCTC 23349, a Marine Alphaproteobacterium with Complex Ionic Requirements Isolated from Mediterranean Seawater at Malvarrosa Beach, Valencia, Spain.</title>
        <authorList>
            <person name="Arahal D.R."/>
            <person name="Shao Z."/>
            <person name="Lai Q."/>
            <person name="Pujalte M.J."/>
        </authorList>
    </citation>
    <scope>NUCLEOTIDE SEQUENCE [LARGE SCALE GENOMIC DNA]</scope>
    <source>
        <strain evidence="3 4">KCTC 23349</strain>
    </source>
</reference>
<feature type="domain" description="Activator of Hsp90 ATPase homologue 1/2-like C-terminal" evidence="2">
    <location>
        <begin position="11"/>
        <end position="123"/>
    </location>
</feature>
<evidence type="ECO:0000313" key="3">
    <source>
        <dbReference type="EMBL" id="KAJ56413.1"/>
    </source>
</evidence>
<dbReference type="InterPro" id="IPR023393">
    <property type="entry name" value="START-like_dom_sf"/>
</dbReference>
<dbReference type="OrthoDB" id="9803476at2"/>
<gene>
    <name evidence="3" type="ORF">ACMU_05570</name>
</gene>
<proteinExistence type="inferred from homology"/>
<dbReference type="RefSeq" id="WP_051587928.1">
    <property type="nucleotide sequence ID" value="NZ_JFKE01000002.1"/>
</dbReference>
<dbReference type="Proteomes" id="UP000026249">
    <property type="component" value="Unassembled WGS sequence"/>
</dbReference>